<dbReference type="AlphaFoldDB" id="A0A0N4YZY0"/>
<feature type="compositionally biased region" description="Basic and acidic residues" evidence="1">
    <location>
        <begin position="91"/>
        <end position="100"/>
    </location>
</feature>
<accession>A0A0N4YZY0</accession>
<name>A0A0N4YZY0_PARTI</name>
<sequence length="263" mass="27416">GGGRGALFLAAVIVVMGGDDPVGAQRQVEVVENRLPGVGRGLSQALGDPQGAPKHVGAGHETKGVVVRRRGDLGRSHGLQKLKSPTCSAHPAHEPVGHSAEDRPSLFLQKSLVARGVGEEGEGAGHMQGDMILMMSGVAGAGRRLLARAGRGLLGILQPLTVGEARIGRRSRPSPTPEGQHGARRVRLHNDQGREAEGVHIPHHVAVVVVIVPPGREAEDRGGGRRSGVGGSVQVVEGGVDKRLLPRTRADKDDPTLPYLRPG</sequence>
<evidence type="ECO:0000313" key="4">
    <source>
        <dbReference type="WBParaSite" id="PTRK_0000001200.1"/>
    </source>
</evidence>
<feature type="chain" id="PRO_5005890881" evidence="2">
    <location>
        <begin position="25"/>
        <end position="263"/>
    </location>
</feature>
<dbReference type="Proteomes" id="UP000038045">
    <property type="component" value="Unplaced"/>
</dbReference>
<evidence type="ECO:0000256" key="1">
    <source>
        <dbReference type="SAM" id="MobiDB-lite"/>
    </source>
</evidence>
<evidence type="ECO:0000256" key="2">
    <source>
        <dbReference type="SAM" id="SignalP"/>
    </source>
</evidence>
<evidence type="ECO:0000313" key="3">
    <source>
        <dbReference type="Proteomes" id="UP000038045"/>
    </source>
</evidence>
<reference evidence="4" key="1">
    <citation type="submission" date="2017-02" db="UniProtKB">
        <authorList>
            <consortium name="WormBaseParasite"/>
        </authorList>
    </citation>
    <scope>IDENTIFICATION</scope>
</reference>
<organism evidence="3 4">
    <name type="scientific">Parastrongyloides trichosuri</name>
    <name type="common">Possum-specific nematode worm</name>
    <dbReference type="NCBI Taxonomy" id="131310"/>
    <lineage>
        <taxon>Eukaryota</taxon>
        <taxon>Metazoa</taxon>
        <taxon>Ecdysozoa</taxon>
        <taxon>Nematoda</taxon>
        <taxon>Chromadorea</taxon>
        <taxon>Rhabditida</taxon>
        <taxon>Tylenchina</taxon>
        <taxon>Panagrolaimomorpha</taxon>
        <taxon>Strongyloidoidea</taxon>
        <taxon>Strongyloididae</taxon>
        <taxon>Parastrongyloides</taxon>
    </lineage>
</organism>
<feature type="region of interest" description="Disordered" evidence="1">
    <location>
        <begin position="76"/>
        <end position="100"/>
    </location>
</feature>
<keyword evidence="3" id="KW-1185">Reference proteome</keyword>
<feature type="signal peptide" evidence="2">
    <location>
        <begin position="1"/>
        <end position="24"/>
    </location>
</feature>
<proteinExistence type="predicted"/>
<feature type="compositionally biased region" description="Basic and acidic residues" evidence="1">
    <location>
        <begin position="239"/>
        <end position="255"/>
    </location>
</feature>
<dbReference type="WBParaSite" id="PTRK_0000001200.1">
    <property type="protein sequence ID" value="PTRK_0000001200.1"/>
    <property type="gene ID" value="PTRK_0000001200"/>
</dbReference>
<protein>
    <submittedName>
        <fullName evidence="4">Secreted protein</fullName>
    </submittedName>
</protein>
<feature type="region of interest" description="Disordered" evidence="1">
    <location>
        <begin position="216"/>
        <end position="263"/>
    </location>
</feature>
<keyword evidence="2" id="KW-0732">Signal</keyword>